<evidence type="ECO:0000313" key="3">
    <source>
        <dbReference type="EMBL" id="KAF3341599.1"/>
    </source>
</evidence>
<accession>A0A833S167</accession>
<feature type="region of interest" description="Disordered" evidence="1">
    <location>
        <begin position="1"/>
        <end position="173"/>
    </location>
</feature>
<feature type="region of interest" description="Disordered" evidence="1">
    <location>
        <begin position="186"/>
        <end position="205"/>
    </location>
</feature>
<gene>
    <name evidence="3" type="ORF">FCM35_KLT00237</name>
</gene>
<protein>
    <submittedName>
        <fullName evidence="3">F-box/LRR-repeat protein 17</fullName>
    </submittedName>
</protein>
<dbReference type="EMBL" id="SWLB01000001">
    <property type="protein sequence ID" value="KAF3341599.1"/>
    <property type="molecule type" value="Genomic_DNA"/>
</dbReference>
<dbReference type="InterPro" id="IPR032675">
    <property type="entry name" value="LRR_dom_sf"/>
</dbReference>
<feature type="compositionally biased region" description="Polar residues" evidence="1">
    <location>
        <begin position="193"/>
        <end position="205"/>
    </location>
</feature>
<feature type="domain" description="F-box/LRR-repeat protein 15-like leucin rich repeat" evidence="2">
    <location>
        <begin position="490"/>
        <end position="666"/>
    </location>
</feature>
<dbReference type="Pfam" id="PF25372">
    <property type="entry name" value="DUF7885"/>
    <property type="match status" value="1"/>
</dbReference>
<dbReference type="PANTHER" id="PTHR13318:SF101">
    <property type="entry name" value="F-BOX_LRR PROTEIN"/>
    <property type="match status" value="1"/>
</dbReference>
<reference evidence="3" key="1">
    <citation type="submission" date="2020-01" db="EMBL/GenBank/DDBJ databases">
        <title>Genome sequence of Kobresia littledalei, the first chromosome-level genome in the family Cyperaceae.</title>
        <authorList>
            <person name="Qu G."/>
        </authorList>
    </citation>
    <scope>NUCLEOTIDE SEQUENCE</scope>
    <source>
        <strain evidence="3">C.B.Clarke</strain>
        <tissue evidence="3">Leaf</tissue>
    </source>
</reference>
<comment type="caution">
    <text evidence="3">The sequence shown here is derived from an EMBL/GenBank/DDBJ whole genome shotgun (WGS) entry which is preliminary data.</text>
</comment>
<dbReference type="PANTHER" id="PTHR13318">
    <property type="entry name" value="PARTNER OF PAIRED, ISOFORM B-RELATED"/>
    <property type="match status" value="1"/>
</dbReference>
<evidence type="ECO:0000313" key="4">
    <source>
        <dbReference type="Proteomes" id="UP000623129"/>
    </source>
</evidence>
<name>A0A833S167_9POAL</name>
<dbReference type="GO" id="GO:0031146">
    <property type="term" value="P:SCF-dependent proteasomal ubiquitin-dependent protein catabolic process"/>
    <property type="evidence" value="ECO:0007669"/>
    <property type="project" value="TreeGrafter"/>
</dbReference>
<organism evidence="3 4">
    <name type="scientific">Carex littledalei</name>
    <dbReference type="NCBI Taxonomy" id="544730"/>
    <lineage>
        <taxon>Eukaryota</taxon>
        <taxon>Viridiplantae</taxon>
        <taxon>Streptophyta</taxon>
        <taxon>Embryophyta</taxon>
        <taxon>Tracheophyta</taxon>
        <taxon>Spermatophyta</taxon>
        <taxon>Magnoliopsida</taxon>
        <taxon>Liliopsida</taxon>
        <taxon>Poales</taxon>
        <taxon>Cyperaceae</taxon>
        <taxon>Cyperoideae</taxon>
        <taxon>Cariceae</taxon>
        <taxon>Carex</taxon>
        <taxon>Carex subgen. Euthyceras</taxon>
    </lineage>
</organism>
<evidence type="ECO:0000256" key="1">
    <source>
        <dbReference type="SAM" id="MobiDB-lite"/>
    </source>
</evidence>
<keyword evidence="4" id="KW-1185">Reference proteome</keyword>
<dbReference type="GO" id="GO:0019005">
    <property type="term" value="C:SCF ubiquitin ligase complex"/>
    <property type="evidence" value="ECO:0007669"/>
    <property type="project" value="TreeGrafter"/>
</dbReference>
<dbReference type="InterPro" id="IPR006553">
    <property type="entry name" value="Leu-rich_rpt_Cys-con_subtyp"/>
</dbReference>
<dbReference type="AlphaFoldDB" id="A0A833S167"/>
<sequence>MPSSRYGGKIPQNPDNGRSPAPGVGANSSSNVRIVETSPGLGFQSNSPSPPSSDPSPLRRSIRIPEASSSSQSPQPAVHVVSTSSAETSLELGFEATSASPHPWSRFPRRNPRMSTGGKLGNRGGKFLLVPKSVIGESGSKKKRGRPPKGIRIGGNDGDESVARQSPAQPKRTEILKEVEVVVVEDEEEEVQGGNNVANNDGSETVNFTGEEFVNVRSTSRDIDKGKGILNEEIAREPSYKDKGKGIIVENVDAEYVKVSDSDSDELDELLMEGAANMFSLSQPSPKWMKPMPEDITVIRQNRRREAQKNKAIELAPDYARFTNEKEEETVKDDELLPNGPNPFSTAMKIIEERVVGVTISWTPSNEGKNGLFGMKKPTLRELSLKALAKNADEIESLVGIPCAMRCQLSIMLCQSRKMNMRHLVNLTEGNVIELRLSDCSWASEENFEDFFGKYDTSNLEVLQLDRCGRCMPDYVVFSTLARGQNSLPSLTKLSLKGAYSLSDKALAAIVSSAPLLNSLNLCQCSLLTSEGIINVLDKQALLLKELYIDECQNISAMSILPSLKKVKCLEVLSMAGIPSVSNKFVHELIPVCGSTIFELNFAGCNKLTSSAIKIIGENCRHLSVLDIRNLTELKDSAIAHLANGCRAIQKLLLRKNSFSDEVIAAFVEASGTKLVELSLNSTKVVCNQTAIAISTRCCGTLQKLDLSFCRNMSDKALGLIVDSCFALKTLKLFGCTQVTDLFLKGHSNSSVEILGVCGNILDHVEIPDCV</sequence>
<proteinExistence type="predicted"/>
<feature type="compositionally biased region" description="Low complexity" evidence="1">
    <location>
        <begin position="55"/>
        <end position="82"/>
    </location>
</feature>
<dbReference type="OrthoDB" id="10257471at2759"/>
<dbReference type="InterPro" id="IPR057207">
    <property type="entry name" value="FBXL15_LRR"/>
</dbReference>
<dbReference type="SUPFAM" id="SSF52047">
    <property type="entry name" value="RNI-like"/>
    <property type="match status" value="2"/>
</dbReference>
<dbReference type="Gene3D" id="3.80.10.10">
    <property type="entry name" value="Ribonuclease Inhibitor"/>
    <property type="match status" value="3"/>
</dbReference>
<evidence type="ECO:0000259" key="2">
    <source>
        <dbReference type="Pfam" id="PF25372"/>
    </source>
</evidence>
<dbReference type="SMART" id="SM00367">
    <property type="entry name" value="LRR_CC"/>
    <property type="match status" value="6"/>
</dbReference>
<dbReference type="Proteomes" id="UP000623129">
    <property type="component" value="Unassembled WGS sequence"/>
</dbReference>